<dbReference type="RefSeq" id="WP_221862545.1">
    <property type="nucleotide sequence ID" value="NZ_JAIKTU010000025.1"/>
</dbReference>
<gene>
    <name evidence="2" type="ORF">K5V21_18490</name>
</gene>
<name>A0ABS7L3H2_CLOSR</name>
<dbReference type="PROSITE" id="PS51257">
    <property type="entry name" value="PROKAR_LIPOPROTEIN"/>
    <property type="match status" value="1"/>
</dbReference>
<keyword evidence="1" id="KW-1133">Transmembrane helix</keyword>
<keyword evidence="1" id="KW-0472">Membrane</keyword>
<evidence type="ECO:0000313" key="2">
    <source>
        <dbReference type="EMBL" id="MBY0757417.1"/>
    </source>
</evidence>
<organism evidence="2 3">
    <name type="scientific">Clostridium sardiniense</name>
    <name type="common">Clostridium absonum</name>
    <dbReference type="NCBI Taxonomy" id="29369"/>
    <lineage>
        <taxon>Bacteria</taxon>
        <taxon>Bacillati</taxon>
        <taxon>Bacillota</taxon>
        <taxon>Clostridia</taxon>
        <taxon>Eubacteriales</taxon>
        <taxon>Clostridiaceae</taxon>
        <taxon>Clostridium</taxon>
    </lineage>
</organism>
<comment type="caution">
    <text evidence="2">The sequence shown here is derived from an EMBL/GenBank/DDBJ whole genome shotgun (WGS) entry which is preliminary data.</text>
</comment>
<keyword evidence="1" id="KW-0812">Transmembrane</keyword>
<evidence type="ECO:0000256" key="1">
    <source>
        <dbReference type="SAM" id="Phobius"/>
    </source>
</evidence>
<dbReference type="Proteomes" id="UP001299068">
    <property type="component" value="Unassembled WGS sequence"/>
</dbReference>
<protein>
    <submittedName>
        <fullName evidence="2">Uncharacterized protein</fullName>
    </submittedName>
</protein>
<feature type="transmembrane region" description="Helical" evidence="1">
    <location>
        <begin position="7"/>
        <end position="31"/>
    </location>
</feature>
<reference evidence="2 3" key="1">
    <citation type="journal article" date="2021" name="Cell Host Microbe">
        <title>in vivo commensal control of Clostridioides difficile virulence.</title>
        <authorList>
            <person name="Girinathan B.P."/>
            <person name="Dibenedetto N."/>
            <person name="Worley J.N."/>
            <person name="Peltier J."/>
            <person name="Arrieta-Ortiz M.L."/>
            <person name="Rupa Christinal Immanuel S."/>
            <person name="Lavin R."/>
            <person name="Delaney M.L."/>
            <person name="Cummins C."/>
            <person name="Hoffmann M."/>
            <person name="Luo Y."/>
            <person name="Gonzalez-Escalona N."/>
            <person name="Allard M."/>
            <person name="Onderdonk A.B."/>
            <person name="Gerber G.K."/>
            <person name="Sonenshein A.L."/>
            <person name="Baliga N."/>
            <person name="Dupuy B."/>
            <person name="Bry L."/>
        </authorList>
    </citation>
    <scope>NUCLEOTIDE SEQUENCE [LARGE SCALE GENOMIC DNA]</scope>
    <source>
        <strain evidence="2 3">DSM 599</strain>
    </source>
</reference>
<accession>A0ABS7L3H2</accession>
<keyword evidence="3" id="KW-1185">Reference proteome</keyword>
<sequence length="90" mass="10373">MKKAINMLSIASSIIACAVIICTFLTSYQFVYLGQMFDSYLAVQVTVAITMLLWALRFWMNEYGRKRLFHTFVSLAIAVSLIFFIFLTVR</sequence>
<feature type="transmembrane region" description="Helical" evidence="1">
    <location>
        <begin position="37"/>
        <end position="56"/>
    </location>
</feature>
<feature type="transmembrane region" description="Helical" evidence="1">
    <location>
        <begin position="68"/>
        <end position="89"/>
    </location>
</feature>
<dbReference type="EMBL" id="JAIKTU010000025">
    <property type="protein sequence ID" value="MBY0757417.1"/>
    <property type="molecule type" value="Genomic_DNA"/>
</dbReference>
<evidence type="ECO:0000313" key="3">
    <source>
        <dbReference type="Proteomes" id="UP001299068"/>
    </source>
</evidence>
<proteinExistence type="predicted"/>